<protein>
    <submittedName>
        <fullName evidence="2">Putative peptidoglycan binding domain-containing protein</fullName>
    </submittedName>
</protein>
<proteinExistence type="predicted"/>
<reference evidence="2 3" key="1">
    <citation type="submission" date="2017-02" db="EMBL/GenBank/DDBJ databases">
        <authorList>
            <person name="Peterson S.W."/>
        </authorList>
    </citation>
    <scope>NUCLEOTIDE SEQUENCE [LARGE SCALE GENOMIC DNA]</scope>
    <source>
        <strain evidence="2 3">DSM 45154</strain>
    </source>
</reference>
<sequence length="139" mass="14982">MRAETSAREVITMATIRAPHPTGAWRSDVPVHHRGQHRFTDLLRDALTWAGAVLAGALAPDLVLPEADPAEVRALLIELGLLDAAAAPAQRILALQEFQRSMGLPADGRADGRTVSLLARSAREHRELRELGLLGLPGH</sequence>
<feature type="domain" description="Peptidoglycan binding-like" evidence="1">
    <location>
        <begin position="94"/>
        <end position="118"/>
    </location>
</feature>
<dbReference type="Proteomes" id="UP000190637">
    <property type="component" value="Unassembled WGS sequence"/>
</dbReference>
<dbReference type="EMBL" id="FUWS01000002">
    <property type="protein sequence ID" value="SJZ63684.1"/>
    <property type="molecule type" value="Genomic_DNA"/>
</dbReference>
<dbReference type="STRING" id="1122192.SAMN02745673_01012"/>
<evidence type="ECO:0000313" key="3">
    <source>
        <dbReference type="Proteomes" id="UP000190637"/>
    </source>
</evidence>
<dbReference type="InterPro" id="IPR036365">
    <property type="entry name" value="PGBD-like_sf"/>
</dbReference>
<dbReference type="Pfam" id="PF01471">
    <property type="entry name" value="PG_binding_1"/>
    <property type="match status" value="1"/>
</dbReference>
<organism evidence="2 3">
    <name type="scientific">Marinactinospora thermotolerans DSM 45154</name>
    <dbReference type="NCBI Taxonomy" id="1122192"/>
    <lineage>
        <taxon>Bacteria</taxon>
        <taxon>Bacillati</taxon>
        <taxon>Actinomycetota</taxon>
        <taxon>Actinomycetes</taxon>
        <taxon>Streptosporangiales</taxon>
        <taxon>Nocardiopsidaceae</taxon>
        <taxon>Marinactinospora</taxon>
    </lineage>
</organism>
<keyword evidence="3" id="KW-1185">Reference proteome</keyword>
<dbReference type="AlphaFoldDB" id="A0A1T4MAE4"/>
<name>A0A1T4MAE4_9ACTN</name>
<accession>A0A1T4MAE4</accession>
<gene>
    <name evidence="2" type="ORF">SAMN02745673_01012</name>
</gene>
<dbReference type="InterPro" id="IPR002477">
    <property type="entry name" value="Peptidoglycan-bd-like"/>
</dbReference>
<dbReference type="SUPFAM" id="SSF47090">
    <property type="entry name" value="PGBD-like"/>
    <property type="match status" value="1"/>
</dbReference>
<evidence type="ECO:0000313" key="2">
    <source>
        <dbReference type="EMBL" id="SJZ63684.1"/>
    </source>
</evidence>
<evidence type="ECO:0000259" key="1">
    <source>
        <dbReference type="Pfam" id="PF01471"/>
    </source>
</evidence>